<dbReference type="Pfam" id="PF01594">
    <property type="entry name" value="AI-2E_transport"/>
    <property type="match status" value="1"/>
</dbReference>
<feature type="transmembrane region" description="Helical" evidence="8">
    <location>
        <begin position="60"/>
        <end position="82"/>
    </location>
</feature>
<dbReference type="EMBL" id="JBHMEW010000068">
    <property type="protein sequence ID" value="MFB9213388.1"/>
    <property type="molecule type" value="Genomic_DNA"/>
</dbReference>
<evidence type="ECO:0000256" key="6">
    <source>
        <dbReference type="ARBA" id="ARBA00022989"/>
    </source>
</evidence>
<dbReference type="PANTHER" id="PTHR21716">
    <property type="entry name" value="TRANSMEMBRANE PROTEIN"/>
    <property type="match status" value="1"/>
</dbReference>
<evidence type="ECO:0000313" key="9">
    <source>
        <dbReference type="EMBL" id="MFB9213388.1"/>
    </source>
</evidence>
<evidence type="ECO:0000313" key="10">
    <source>
        <dbReference type="Proteomes" id="UP001589654"/>
    </source>
</evidence>
<keyword evidence="10" id="KW-1185">Reference proteome</keyword>
<dbReference type="InterPro" id="IPR002549">
    <property type="entry name" value="AI-2E-like"/>
</dbReference>
<feature type="transmembrane region" description="Helical" evidence="8">
    <location>
        <begin position="259"/>
        <end position="275"/>
    </location>
</feature>
<evidence type="ECO:0000256" key="8">
    <source>
        <dbReference type="SAM" id="Phobius"/>
    </source>
</evidence>
<dbReference type="RefSeq" id="WP_290249083.1">
    <property type="nucleotide sequence ID" value="NZ_JAUFQT010000002.1"/>
</dbReference>
<feature type="transmembrane region" description="Helical" evidence="8">
    <location>
        <begin position="295"/>
        <end position="315"/>
    </location>
</feature>
<feature type="transmembrane region" description="Helical" evidence="8">
    <location>
        <begin position="146"/>
        <end position="163"/>
    </location>
</feature>
<organism evidence="9 10">
    <name type="scientific">Echinicola jeungdonensis</name>
    <dbReference type="NCBI Taxonomy" id="709343"/>
    <lineage>
        <taxon>Bacteria</taxon>
        <taxon>Pseudomonadati</taxon>
        <taxon>Bacteroidota</taxon>
        <taxon>Cytophagia</taxon>
        <taxon>Cytophagales</taxon>
        <taxon>Cyclobacteriaceae</taxon>
        <taxon>Echinicola</taxon>
    </lineage>
</organism>
<gene>
    <name evidence="9" type="ORF">ACFFUR_16350</name>
</gene>
<dbReference type="Proteomes" id="UP001589654">
    <property type="component" value="Unassembled WGS sequence"/>
</dbReference>
<sequence length="364" mass="41430">MLFRNSFLSNVANGLILLVLGSYLLKQASFIVIPLAWSVFLSISLDPLCDWLERKRFPRVLAEFIVIILLSLVAMITIYYFVDQAMGLMERGPLIEGKVKENFSQLNVWTRNRLGLDIGIDNIQFGISEILDGKVLSNLLQSTAETILMLGIIPVYIFFFIYYKDFFFAFINKLAYKKGTSPPKWFQDARGMVQNYLKGMLFVTIIVAIMATLVFYFLGVKYYLFFALFVALFNLIPYIGVILSSVVSVLYVWLTTDSILYPLLTLLLLWLIQIIENNIITPIVVGTKIKLNPLAVILSIMVGGWLWGLSGVILFNPLVGVLKIVFDNIKGLSPYGYLLGTDIPVYERNENFLKVIKKRLGFFK</sequence>
<feature type="transmembrane region" description="Helical" evidence="8">
    <location>
        <begin position="200"/>
        <end position="218"/>
    </location>
</feature>
<name>A0ABV5J972_9BACT</name>
<keyword evidence="5 8" id="KW-0812">Transmembrane</keyword>
<keyword evidence="7 8" id="KW-0472">Membrane</keyword>
<evidence type="ECO:0000256" key="7">
    <source>
        <dbReference type="ARBA" id="ARBA00023136"/>
    </source>
</evidence>
<evidence type="ECO:0000256" key="5">
    <source>
        <dbReference type="ARBA" id="ARBA00022692"/>
    </source>
</evidence>
<comment type="similarity">
    <text evidence="2">Belongs to the autoinducer-2 exporter (AI-2E) (TC 2.A.86) family.</text>
</comment>
<feature type="transmembrane region" description="Helical" evidence="8">
    <location>
        <begin position="224"/>
        <end position="252"/>
    </location>
</feature>
<dbReference type="PANTHER" id="PTHR21716:SF53">
    <property type="entry name" value="PERMEASE PERM-RELATED"/>
    <property type="match status" value="1"/>
</dbReference>
<proteinExistence type="inferred from homology"/>
<evidence type="ECO:0000256" key="2">
    <source>
        <dbReference type="ARBA" id="ARBA00009773"/>
    </source>
</evidence>
<evidence type="ECO:0000256" key="3">
    <source>
        <dbReference type="ARBA" id="ARBA00022448"/>
    </source>
</evidence>
<accession>A0ABV5J972</accession>
<comment type="subcellular location">
    <subcellularLocation>
        <location evidence="1">Cell membrane</location>
        <topology evidence="1">Multi-pass membrane protein</topology>
    </subcellularLocation>
</comment>
<protein>
    <submittedName>
        <fullName evidence="9">AI-2E family transporter</fullName>
    </submittedName>
</protein>
<keyword evidence="4" id="KW-1003">Cell membrane</keyword>
<keyword evidence="6 8" id="KW-1133">Transmembrane helix</keyword>
<evidence type="ECO:0000256" key="4">
    <source>
        <dbReference type="ARBA" id="ARBA00022475"/>
    </source>
</evidence>
<feature type="transmembrane region" description="Helical" evidence="8">
    <location>
        <begin position="7"/>
        <end position="25"/>
    </location>
</feature>
<reference evidence="9 10" key="1">
    <citation type="submission" date="2024-09" db="EMBL/GenBank/DDBJ databases">
        <authorList>
            <person name="Sun Q."/>
            <person name="Mori K."/>
        </authorList>
    </citation>
    <scope>NUCLEOTIDE SEQUENCE [LARGE SCALE GENOMIC DNA]</scope>
    <source>
        <strain evidence="9 10">CECT 7682</strain>
    </source>
</reference>
<comment type="caution">
    <text evidence="9">The sequence shown here is derived from an EMBL/GenBank/DDBJ whole genome shotgun (WGS) entry which is preliminary data.</text>
</comment>
<keyword evidence="3" id="KW-0813">Transport</keyword>
<evidence type="ECO:0000256" key="1">
    <source>
        <dbReference type="ARBA" id="ARBA00004651"/>
    </source>
</evidence>